<evidence type="ECO:0000313" key="1">
    <source>
        <dbReference type="EMBL" id="RHK06014.1"/>
    </source>
</evidence>
<dbReference type="AlphaFoldDB" id="A0A1G8WYB8"/>
<dbReference type="OrthoDB" id="2223244at2"/>
<dbReference type="Proteomes" id="UP000286288">
    <property type="component" value="Unassembled WGS sequence"/>
</dbReference>
<comment type="caution">
    <text evidence="1">The sequence shown here is derived from an EMBL/GenBank/DDBJ whole genome shotgun (WGS) entry which is preliminary data.</text>
</comment>
<reference evidence="1 2" key="1">
    <citation type="submission" date="2018-08" db="EMBL/GenBank/DDBJ databases">
        <title>A genome reference for cultivated species of the human gut microbiota.</title>
        <authorList>
            <person name="Zou Y."/>
            <person name="Xue W."/>
            <person name="Luo G."/>
        </authorList>
    </citation>
    <scope>NUCLEOTIDE SEQUENCE [LARGE SCALE GENOMIC DNA]</scope>
    <source>
        <strain evidence="1 2">AF48-16</strain>
    </source>
</reference>
<proteinExistence type="predicted"/>
<accession>A0A1G8WYB8</accession>
<name>A0A1G8WYB8_ENTCA</name>
<dbReference type="EMBL" id="QRMZ01000013">
    <property type="protein sequence ID" value="RHK06014.1"/>
    <property type="molecule type" value="Genomic_DNA"/>
</dbReference>
<dbReference type="RefSeq" id="WP_074535004.1">
    <property type="nucleotide sequence ID" value="NZ_CP119393.1"/>
</dbReference>
<gene>
    <name evidence="1" type="ORF">DW084_10900</name>
</gene>
<organism evidence="1 2">
    <name type="scientific">Enterococcus casseliflavus</name>
    <name type="common">Enterococcus flavescens</name>
    <dbReference type="NCBI Taxonomy" id="37734"/>
    <lineage>
        <taxon>Bacteria</taxon>
        <taxon>Bacillati</taxon>
        <taxon>Bacillota</taxon>
        <taxon>Bacilli</taxon>
        <taxon>Lactobacillales</taxon>
        <taxon>Enterococcaceae</taxon>
        <taxon>Enterococcus</taxon>
    </lineage>
</organism>
<evidence type="ECO:0000313" key="2">
    <source>
        <dbReference type="Proteomes" id="UP000286288"/>
    </source>
</evidence>
<sequence>MDYERFARLQARFADEKLLTKEGVYRLRLSGKAQFELAFIKTGPCGESVYQPLIKGTFAEKEAIPTYLLDLAAQPMMQISQRTSENEAVLDKALVALIEKCEQAVAVNETAQEAAR</sequence>
<protein>
    <submittedName>
        <fullName evidence="1">Uncharacterized protein</fullName>
    </submittedName>
</protein>